<feature type="domain" description="Phospholipase/carboxylesterase/thioesterase" evidence="2">
    <location>
        <begin position="35"/>
        <end position="180"/>
    </location>
</feature>
<evidence type="ECO:0000313" key="3">
    <source>
        <dbReference type="EMBL" id="KIY49799.1"/>
    </source>
</evidence>
<dbReference type="Gene3D" id="3.40.50.1820">
    <property type="entry name" value="alpha/beta hydrolase"/>
    <property type="match status" value="1"/>
</dbReference>
<proteinExistence type="inferred from homology"/>
<evidence type="ECO:0000259" key="2">
    <source>
        <dbReference type="Pfam" id="PF02230"/>
    </source>
</evidence>
<dbReference type="InterPro" id="IPR029058">
    <property type="entry name" value="AB_hydrolase_fold"/>
</dbReference>
<name>A0A0D7AF88_9AGAR</name>
<accession>A0A0D7AF88</accession>
<dbReference type="EMBL" id="KN881721">
    <property type="protein sequence ID" value="KIY49799.1"/>
    <property type="molecule type" value="Genomic_DNA"/>
</dbReference>
<organism evidence="3 4">
    <name type="scientific">Fistulina hepatica ATCC 64428</name>
    <dbReference type="NCBI Taxonomy" id="1128425"/>
    <lineage>
        <taxon>Eukaryota</taxon>
        <taxon>Fungi</taxon>
        <taxon>Dikarya</taxon>
        <taxon>Basidiomycota</taxon>
        <taxon>Agaricomycotina</taxon>
        <taxon>Agaricomycetes</taxon>
        <taxon>Agaricomycetidae</taxon>
        <taxon>Agaricales</taxon>
        <taxon>Fistulinaceae</taxon>
        <taxon>Fistulina</taxon>
    </lineage>
</organism>
<dbReference type="PANTHER" id="PTHR10655:SF67">
    <property type="entry name" value="PHOSPHOLIPASE_CARBOXYLESTERASE SUPERFAMILY (AFU_ORTHOLOGUE AFUA_5G09340)"/>
    <property type="match status" value="1"/>
</dbReference>
<evidence type="ECO:0000256" key="1">
    <source>
        <dbReference type="ARBA" id="ARBA00006499"/>
    </source>
</evidence>
<dbReference type="GO" id="GO:0008474">
    <property type="term" value="F:palmitoyl-(protein) hydrolase activity"/>
    <property type="evidence" value="ECO:0007669"/>
    <property type="project" value="TreeGrafter"/>
</dbReference>
<reference evidence="3 4" key="1">
    <citation type="journal article" date="2015" name="Fungal Genet. Biol.">
        <title>Evolution of novel wood decay mechanisms in Agaricales revealed by the genome sequences of Fistulina hepatica and Cylindrobasidium torrendii.</title>
        <authorList>
            <person name="Floudas D."/>
            <person name="Held B.W."/>
            <person name="Riley R."/>
            <person name="Nagy L.G."/>
            <person name="Koehler G."/>
            <person name="Ransdell A.S."/>
            <person name="Younus H."/>
            <person name="Chow J."/>
            <person name="Chiniquy J."/>
            <person name="Lipzen A."/>
            <person name="Tritt A."/>
            <person name="Sun H."/>
            <person name="Haridas S."/>
            <person name="LaButti K."/>
            <person name="Ohm R.A."/>
            <person name="Kues U."/>
            <person name="Blanchette R.A."/>
            <person name="Grigoriev I.V."/>
            <person name="Minto R.E."/>
            <person name="Hibbett D.S."/>
        </authorList>
    </citation>
    <scope>NUCLEOTIDE SEQUENCE [LARGE SCALE GENOMIC DNA]</scope>
    <source>
        <strain evidence="3 4">ATCC 64428</strain>
    </source>
</reference>
<dbReference type="Pfam" id="PF02230">
    <property type="entry name" value="Abhydrolase_2"/>
    <property type="match status" value="1"/>
</dbReference>
<dbReference type="SUPFAM" id="SSF53474">
    <property type="entry name" value="alpha/beta-Hydrolases"/>
    <property type="match status" value="1"/>
</dbReference>
<dbReference type="InterPro" id="IPR003140">
    <property type="entry name" value="PLipase/COase/thioEstase"/>
</dbReference>
<dbReference type="Proteomes" id="UP000054144">
    <property type="component" value="Unassembled WGS sequence"/>
</dbReference>
<dbReference type="GO" id="GO:0005737">
    <property type="term" value="C:cytoplasm"/>
    <property type="evidence" value="ECO:0007669"/>
    <property type="project" value="TreeGrafter"/>
</dbReference>
<dbReference type="GO" id="GO:0052689">
    <property type="term" value="F:carboxylic ester hydrolase activity"/>
    <property type="evidence" value="ECO:0007669"/>
    <property type="project" value="TreeGrafter"/>
</dbReference>
<dbReference type="AlphaFoldDB" id="A0A0D7AF88"/>
<dbReference type="PANTHER" id="PTHR10655">
    <property type="entry name" value="LYSOPHOSPHOLIPASE-RELATED"/>
    <property type="match status" value="1"/>
</dbReference>
<dbReference type="OrthoDB" id="437457at2759"/>
<gene>
    <name evidence="3" type="ORF">FISHEDRAFT_65189</name>
</gene>
<keyword evidence="4" id="KW-1185">Reference proteome</keyword>
<evidence type="ECO:0000313" key="4">
    <source>
        <dbReference type="Proteomes" id="UP000054144"/>
    </source>
</evidence>
<protein>
    <recommendedName>
        <fullName evidence="2">Phospholipase/carboxylesterase/thioesterase domain-containing protein</fullName>
    </recommendedName>
</protein>
<comment type="similarity">
    <text evidence="1">Belongs to the AB hydrolase superfamily. AB hydrolase 2 family.</text>
</comment>
<dbReference type="InterPro" id="IPR050565">
    <property type="entry name" value="LYPA1-2/EST-like"/>
</dbReference>
<sequence>MNVKETPSSSAPKAKIAPDRKAMPTPFEYFPSDGTDENLLIMLHGLGDTHRPFARAGKQLRLPQTAVLAICAPSQIPFMDEESYQWYISFTPLGEVVERPDPTPGLNVLSKAVDHLLRDCSWSPHQLHLFGFAQGGSVAAEFGLNWWKERCSPTSAGASTSPLGSIVTVSGPLLSYPTLNPQATTPVLVVHRPPQQETTFPGDSLVAFRKGYRDVREVVIGQGSTRTGMPASKDEWEPIMRFWSEHLGRRMGDGLYEVMAGTVA</sequence>